<dbReference type="EMBL" id="JBHTIU010000039">
    <property type="protein sequence ID" value="MFD0870086.1"/>
    <property type="molecule type" value="Genomic_DNA"/>
</dbReference>
<evidence type="ECO:0000256" key="3">
    <source>
        <dbReference type="SAM" id="MobiDB-lite"/>
    </source>
</evidence>
<comment type="caution">
    <text evidence="6">The sequence shown here is derived from an EMBL/GenBank/DDBJ whole genome shotgun (WGS) entry which is preliminary data.</text>
</comment>
<dbReference type="InterPro" id="IPR008160">
    <property type="entry name" value="Collagen"/>
</dbReference>
<keyword evidence="7" id="KW-1185">Reference proteome</keyword>
<dbReference type="Gene3D" id="2.60.120.40">
    <property type="match status" value="1"/>
</dbReference>
<feature type="domain" description="BclA C-terminal" evidence="5">
    <location>
        <begin position="102"/>
        <end position="228"/>
    </location>
</feature>
<evidence type="ECO:0000313" key="7">
    <source>
        <dbReference type="Proteomes" id="UP001597120"/>
    </source>
</evidence>
<reference evidence="7" key="1">
    <citation type="journal article" date="2019" name="Int. J. Syst. Evol. Microbiol.">
        <title>The Global Catalogue of Microorganisms (GCM) 10K type strain sequencing project: providing services to taxonomists for standard genome sequencing and annotation.</title>
        <authorList>
            <consortium name="The Broad Institute Genomics Platform"/>
            <consortium name="The Broad Institute Genome Sequencing Center for Infectious Disease"/>
            <person name="Wu L."/>
            <person name="Ma J."/>
        </authorList>
    </citation>
    <scope>NUCLEOTIDE SEQUENCE [LARGE SCALE GENOMIC DNA]</scope>
    <source>
        <strain evidence="7">CCUG 57263</strain>
    </source>
</reference>
<name>A0ABW3DAV0_9BACL</name>
<organism evidence="6 7">
    <name type="scientific">Paenibacillus residui</name>
    <dbReference type="NCBI Taxonomy" id="629724"/>
    <lineage>
        <taxon>Bacteria</taxon>
        <taxon>Bacillati</taxon>
        <taxon>Bacillota</taxon>
        <taxon>Bacilli</taxon>
        <taxon>Bacillales</taxon>
        <taxon>Paenibacillaceae</taxon>
        <taxon>Paenibacillus</taxon>
    </lineage>
</organism>
<evidence type="ECO:0000256" key="2">
    <source>
        <dbReference type="ARBA" id="ARBA00022525"/>
    </source>
</evidence>
<protein>
    <recommendedName>
        <fullName evidence="5">BclA C-terminal domain-containing protein</fullName>
    </recommendedName>
</protein>
<dbReference type="PANTHER" id="PTHR15427">
    <property type="entry name" value="EMILIN ELASTIN MICROFIBRIL INTERFACE-LOCATED PROTEIN ELASTIN MICROFIBRIL INTERFACER"/>
    <property type="match status" value="1"/>
</dbReference>
<dbReference type="InterPro" id="IPR041415">
    <property type="entry name" value="BclA_C"/>
</dbReference>
<dbReference type="Pfam" id="PF18573">
    <property type="entry name" value="BclA_C"/>
    <property type="match status" value="1"/>
</dbReference>
<dbReference type="InterPro" id="IPR050392">
    <property type="entry name" value="Collagen/C1q_domain"/>
</dbReference>
<keyword evidence="4" id="KW-0472">Membrane</keyword>
<dbReference type="RefSeq" id="WP_191964320.1">
    <property type="nucleotide sequence ID" value="NZ_JBHTIU010000039.1"/>
</dbReference>
<accession>A0ABW3DAV0</accession>
<feature type="transmembrane region" description="Helical" evidence="4">
    <location>
        <begin position="203"/>
        <end position="225"/>
    </location>
</feature>
<dbReference type="InterPro" id="IPR008983">
    <property type="entry name" value="Tumour_necrosis_fac-like_dom"/>
</dbReference>
<sequence length="230" mass="23411">MSCLIVRKKKSVRLCPSSKGVSGVSEKKAEKLRELRKLRAEIAALRRLRRRRGLQGPPGPQGPQGPIGPQGPAGPQGPQGVPGTPGAPSTNGLSAFAHFFRTSTLIDIIGPGAAVPFNNTGAVGGTAITLATPTDIVISEPGSYRVTFIVNTAGVSLLGSFSLELDGAPVPSPAAVFTLVSAGLPVLGDVIINVPAGTHILQLVNTGLLGVSLVALSAISANIVIEKLTP</sequence>
<evidence type="ECO:0000256" key="4">
    <source>
        <dbReference type="SAM" id="Phobius"/>
    </source>
</evidence>
<feature type="compositionally biased region" description="Low complexity" evidence="3">
    <location>
        <begin position="76"/>
        <end position="88"/>
    </location>
</feature>
<keyword evidence="2" id="KW-0964">Secreted</keyword>
<evidence type="ECO:0000256" key="1">
    <source>
        <dbReference type="ARBA" id="ARBA00004613"/>
    </source>
</evidence>
<evidence type="ECO:0000313" key="6">
    <source>
        <dbReference type="EMBL" id="MFD0870086.1"/>
    </source>
</evidence>
<dbReference type="PANTHER" id="PTHR15427:SF33">
    <property type="entry name" value="COLLAGEN IV NC1 DOMAIN-CONTAINING PROTEIN"/>
    <property type="match status" value="1"/>
</dbReference>
<dbReference type="Pfam" id="PF01391">
    <property type="entry name" value="Collagen"/>
    <property type="match status" value="1"/>
</dbReference>
<feature type="region of interest" description="Disordered" evidence="3">
    <location>
        <begin position="47"/>
        <end position="88"/>
    </location>
</feature>
<comment type="subcellular location">
    <subcellularLocation>
        <location evidence="1">Secreted</location>
    </subcellularLocation>
</comment>
<gene>
    <name evidence="6" type="ORF">ACFQ03_13070</name>
</gene>
<keyword evidence="4" id="KW-1133">Transmembrane helix</keyword>
<keyword evidence="4" id="KW-0812">Transmembrane</keyword>
<proteinExistence type="predicted"/>
<dbReference type="Proteomes" id="UP001597120">
    <property type="component" value="Unassembled WGS sequence"/>
</dbReference>
<feature type="transmembrane region" description="Helical" evidence="4">
    <location>
        <begin position="175"/>
        <end position="196"/>
    </location>
</feature>
<evidence type="ECO:0000259" key="5">
    <source>
        <dbReference type="Pfam" id="PF18573"/>
    </source>
</evidence>
<feature type="transmembrane region" description="Helical" evidence="4">
    <location>
        <begin position="146"/>
        <end position="163"/>
    </location>
</feature>